<keyword evidence="2" id="KW-1185">Reference proteome</keyword>
<dbReference type="RefSeq" id="WP_181050701.1">
    <property type="nucleotide sequence ID" value="NZ_JACDXJ010000001.1"/>
</dbReference>
<proteinExistence type="predicted"/>
<gene>
    <name evidence="1" type="ORF">H0S73_02645</name>
</gene>
<organism evidence="1 2">
    <name type="scientific">Microvirga mediterraneensis</name>
    <dbReference type="NCBI Taxonomy" id="2754695"/>
    <lineage>
        <taxon>Bacteria</taxon>
        <taxon>Pseudomonadati</taxon>
        <taxon>Pseudomonadota</taxon>
        <taxon>Alphaproteobacteria</taxon>
        <taxon>Hyphomicrobiales</taxon>
        <taxon>Methylobacteriaceae</taxon>
        <taxon>Microvirga</taxon>
    </lineage>
</organism>
<sequence length="244" mass="27642">MSSPPQRRSEFTFPWSVDHQPQNGLIEKLEQFQRLSLLRWRFLETCRQAARPRLAHAAAMLDQTVLATTLIVMPRILVAWDRLRPILASHSRALLPFLPIASEEEEALAADPAWDLLAEFQTLAPDQQDKAARNLALLWDHFEHMFGGLSGFLAEPVIEQSIYLDKLMTASRRMRLARGSEVAFHYVTVELMRLYVSYLQLRRSDRAALALAAHVVALISRGRMVTPAITSGVELNRTPHARAA</sequence>
<evidence type="ECO:0000313" key="2">
    <source>
        <dbReference type="Proteomes" id="UP000572984"/>
    </source>
</evidence>
<evidence type="ECO:0000313" key="1">
    <source>
        <dbReference type="EMBL" id="MBA1155026.1"/>
    </source>
</evidence>
<dbReference type="Proteomes" id="UP000572984">
    <property type="component" value="Unassembled WGS sequence"/>
</dbReference>
<protein>
    <submittedName>
        <fullName evidence="1">Uncharacterized protein</fullName>
    </submittedName>
</protein>
<accession>A0A838BKL0</accession>
<name>A0A838BKL0_9HYPH</name>
<reference evidence="1 2" key="1">
    <citation type="submission" date="2020-07" db="EMBL/GenBank/DDBJ databases">
        <title>Draft genome and description of Microvirga mediterraneensis Marseille-Q2068 sp. nov.</title>
        <authorList>
            <person name="Boxberger M."/>
        </authorList>
    </citation>
    <scope>NUCLEOTIDE SEQUENCE [LARGE SCALE GENOMIC DNA]</scope>
    <source>
        <strain evidence="1 2">Marseille-Q2068</strain>
    </source>
</reference>
<dbReference type="EMBL" id="JACDXJ010000001">
    <property type="protein sequence ID" value="MBA1155026.1"/>
    <property type="molecule type" value="Genomic_DNA"/>
</dbReference>
<comment type="caution">
    <text evidence="1">The sequence shown here is derived from an EMBL/GenBank/DDBJ whole genome shotgun (WGS) entry which is preliminary data.</text>
</comment>
<dbReference type="AlphaFoldDB" id="A0A838BKL0"/>